<dbReference type="HOGENOM" id="CLU_037344_0_0_1"/>
<dbReference type="OMA" id="PTVIYES"/>
<evidence type="ECO:0000313" key="1">
    <source>
        <dbReference type="EMBL" id="EAU32808.1"/>
    </source>
</evidence>
<dbReference type="EMBL" id="CH476602">
    <property type="protein sequence ID" value="EAU32808.1"/>
    <property type="molecule type" value="Genomic_DNA"/>
</dbReference>
<organism evidence="1 2">
    <name type="scientific">Aspergillus terreus (strain NIH 2624 / FGSC A1156)</name>
    <dbReference type="NCBI Taxonomy" id="341663"/>
    <lineage>
        <taxon>Eukaryota</taxon>
        <taxon>Fungi</taxon>
        <taxon>Dikarya</taxon>
        <taxon>Ascomycota</taxon>
        <taxon>Pezizomycotina</taxon>
        <taxon>Eurotiomycetes</taxon>
        <taxon>Eurotiomycetidae</taxon>
        <taxon>Eurotiales</taxon>
        <taxon>Aspergillaceae</taxon>
        <taxon>Aspergillus</taxon>
        <taxon>Aspergillus subgen. Circumdati</taxon>
    </lineage>
</organism>
<dbReference type="VEuPathDB" id="FungiDB:ATEG_06264"/>
<gene>
    <name evidence="1" type="ORF">ATEG_06264</name>
</gene>
<name>Q0CJ70_ASPTN</name>
<evidence type="ECO:0000313" key="2">
    <source>
        <dbReference type="Proteomes" id="UP000007963"/>
    </source>
</evidence>
<dbReference type="GeneID" id="4322447"/>
<dbReference type="AlphaFoldDB" id="Q0CJ70"/>
<dbReference type="Proteomes" id="UP000007963">
    <property type="component" value="Unassembled WGS sequence"/>
</dbReference>
<dbReference type="RefSeq" id="XP_001215442.1">
    <property type="nucleotide sequence ID" value="XM_001215442.1"/>
</dbReference>
<sequence length="400" mass="44692">MTMVGNFVAGLTKHEEPTLCWHKLATPGGAVVDTKTVPLKKIWRVPVDLMLLEMNQEGILLLRLKEKGKDRARSAVYSPTDAKTVWRQDHRHSNPRYGVPGELTPILIGRRVLHCARRGSNRETFDLVGIDFRASKPTVIYESSAVGPRNWAHNRYCRKLLRISEQHELVMLSDNERWVGTGTISILNGENGQLLFQFDGGPTHFSDRNILVHRAFNQFSIKSVPARVRLGDAVQPWEDHAKAVRDFIIIQTFSFTFSGSDSSRVNILRLGTDVILSPCKDYATGIQPFTKAAVALQSDGNTLLSQRILSYPLVETKDRHLIQMAEAVLKSSSLPDSTPPDLRHCFIFQQPGAKISLRPSLRQPGLLGTPPDILLRSVGGFVDSGRLFLEASEAQVLLEF</sequence>
<proteinExistence type="predicted"/>
<dbReference type="OrthoDB" id="4481152at2759"/>
<accession>Q0CJ70</accession>
<protein>
    <submittedName>
        <fullName evidence="1">Uncharacterized protein</fullName>
    </submittedName>
</protein>
<reference evidence="2" key="1">
    <citation type="submission" date="2005-09" db="EMBL/GenBank/DDBJ databases">
        <title>Annotation of the Aspergillus terreus NIH2624 genome.</title>
        <authorList>
            <person name="Birren B.W."/>
            <person name="Lander E.S."/>
            <person name="Galagan J.E."/>
            <person name="Nusbaum C."/>
            <person name="Devon K."/>
            <person name="Henn M."/>
            <person name="Ma L.-J."/>
            <person name="Jaffe D.B."/>
            <person name="Butler J."/>
            <person name="Alvarez P."/>
            <person name="Gnerre S."/>
            <person name="Grabherr M."/>
            <person name="Kleber M."/>
            <person name="Mauceli E.W."/>
            <person name="Brockman W."/>
            <person name="Rounsley S."/>
            <person name="Young S.K."/>
            <person name="LaButti K."/>
            <person name="Pushparaj V."/>
            <person name="DeCaprio D."/>
            <person name="Crawford M."/>
            <person name="Koehrsen M."/>
            <person name="Engels R."/>
            <person name="Montgomery P."/>
            <person name="Pearson M."/>
            <person name="Howarth C."/>
            <person name="Larson L."/>
            <person name="Luoma S."/>
            <person name="White J."/>
            <person name="Alvarado L."/>
            <person name="Kodira C.D."/>
            <person name="Zeng Q."/>
            <person name="Oleary S."/>
            <person name="Yandava C."/>
            <person name="Denning D.W."/>
            <person name="Nierman W.C."/>
            <person name="Milne T."/>
            <person name="Madden K."/>
        </authorList>
    </citation>
    <scope>NUCLEOTIDE SEQUENCE [LARGE SCALE GENOMIC DNA]</scope>
    <source>
        <strain evidence="2">NIH 2624 / FGSC A1156</strain>
    </source>
</reference>